<comment type="caution">
    <text evidence="2">The sequence shown here is derived from an EMBL/GenBank/DDBJ whole genome shotgun (WGS) entry which is preliminary data.</text>
</comment>
<reference evidence="2" key="1">
    <citation type="submission" date="2021-02" db="EMBL/GenBank/DDBJ databases">
        <authorList>
            <person name="Nowell W R."/>
        </authorList>
    </citation>
    <scope>NUCLEOTIDE SEQUENCE</scope>
    <source>
        <strain evidence="2">Ploen Becks lab</strain>
    </source>
</reference>
<dbReference type="EMBL" id="CAJNOC010002203">
    <property type="protein sequence ID" value="CAF0918982.1"/>
    <property type="molecule type" value="Genomic_DNA"/>
</dbReference>
<evidence type="ECO:0000313" key="3">
    <source>
        <dbReference type="Proteomes" id="UP000663879"/>
    </source>
</evidence>
<feature type="transmembrane region" description="Helical" evidence="1">
    <location>
        <begin position="6"/>
        <end position="24"/>
    </location>
</feature>
<organism evidence="2 3">
    <name type="scientific">Brachionus calyciflorus</name>
    <dbReference type="NCBI Taxonomy" id="104777"/>
    <lineage>
        <taxon>Eukaryota</taxon>
        <taxon>Metazoa</taxon>
        <taxon>Spiralia</taxon>
        <taxon>Gnathifera</taxon>
        <taxon>Rotifera</taxon>
        <taxon>Eurotatoria</taxon>
        <taxon>Monogononta</taxon>
        <taxon>Pseudotrocha</taxon>
        <taxon>Ploima</taxon>
        <taxon>Brachionidae</taxon>
        <taxon>Brachionus</taxon>
    </lineage>
</organism>
<accession>A0A814AS30</accession>
<protein>
    <submittedName>
        <fullName evidence="2">Uncharacterized protein</fullName>
    </submittedName>
</protein>
<gene>
    <name evidence="2" type="ORF">OXX778_LOCUS12285</name>
</gene>
<dbReference type="AlphaFoldDB" id="A0A814AS30"/>
<keyword evidence="1" id="KW-0472">Membrane</keyword>
<dbReference type="Proteomes" id="UP000663879">
    <property type="component" value="Unassembled WGS sequence"/>
</dbReference>
<proteinExistence type="predicted"/>
<evidence type="ECO:0000256" key="1">
    <source>
        <dbReference type="SAM" id="Phobius"/>
    </source>
</evidence>
<keyword evidence="1" id="KW-1133">Transmembrane helix</keyword>
<evidence type="ECO:0000313" key="2">
    <source>
        <dbReference type="EMBL" id="CAF0918982.1"/>
    </source>
</evidence>
<keyword evidence="3" id="KW-1185">Reference proteome</keyword>
<name>A0A814AS30_9BILA</name>
<sequence>MDDIKVPPRLLIIFLGFCVCFLYFNEKFSKPEFKTFVHKAFKPVLGNQTNHTLINMIDTNSGIVAAGLSTSVVTMISYFPKLVTEPRTVVYGLVATGALGIAKYKLDWIDWGFFPVNKSPEKPDQKKET</sequence>
<keyword evidence="1" id="KW-0812">Transmembrane</keyword>